<proteinExistence type="inferred from homology"/>
<evidence type="ECO:0000313" key="6">
    <source>
        <dbReference type="Proteomes" id="UP000196027"/>
    </source>
</evidence>
<evidence type="ECO:0000256" key="3">
    <source>
        <dbReference type="ARBA" id="ARBA00022649"/>
    </source>
</evidence>
<keyword evidence="6" id="KW-1185">Reference proteome</keyword>
<accession>A0A1Y0IA19</accession>
<protein>
    <recommendedName>
        <fullName evidence="2">Antitoxin ParD</fullName>
    </recommendedName>
</protein>
<comment type="function">
    <text evidence="4">Antitoxin component of a type II toxin-antitoxin (TA) system. Neutralizes the effect of toxin ParE.</text>
</comment>
<dbReference type="EMBL" id="CP021425">
    <property type="protein sequence ID" value="ARU57009.1"/>
    <property type="molecule type" value="Genomic_DNA"/>
</dbReference>
<dbReference type="Gene3D" id="6.10.10.120">
    <property type="entry name" value="Antitoxin ParD1-like"/>
    <property type="match status" value="1"/>
</dbReference>
<keyword evidence="3" id="KW-1277">Toxin-antitoxin system</keyword>
<organism evidence="5 6">
    <name type="scientific">Oleiphilus messinensis</name>
    <dbReference type="NCBI Taxonomy" id="141451"/>
    <lineage>
        <taxon>Bacteria</taxon>
        <taxon>Pseudomonadati</taxon>
        <taxon>Pseudomonadota</taxon>
        <taxon>Gammaproteobacteria</taxon>
        <taxon>Oceanospirillales</taxon>
        <taxon>Oleiphilaceae</taxon>
        <taxon>Oleiphilus</taxon>
    </lineage>
</organism>
<dbReference type="Pfam" id="PF03693">
    <property type="entry name" value="ParD_antitoxin"/>
    <property type="match status" value="1"/>
</dbReference>
<dbReference type="NCBIfam" id="TIGR02606">
    <property type="entry name" value="antidote_CC2985"/>
    <property type="match status" value="1"/>
</dbReference>
<dbReference type="AlphaFoldDB" id="A0A1Y0IA19"/>
<dbReference type="InterPro" id="IPR010985">
    <property type="entry name" value="Ribbon_hlx_hlx"/>
</dbReference>
<gene>
    <name evidence="5" type="ORF">OLMES_2965</name>
</gene>
<dbReference type="PANTHER" id="PTHR36582">
    <property type="entry name" value="ANTITOXIN PARD"/>
    <property type="match status" value="1"/>
</dbReference>
<dbReference type="Proteomes" id="UP000196027">
    <property type="component" value="Chromosome"/>
</dbReference>
<name>A0A1Y0IA19_9GAMM</name>
<dbReference type="KEGG" id="ome:OLMES_2965"/>
<evidence type="ECO:0000313" key="5">
    <source>
        <dbReference type="EMBL" id="ARU57009.1"/>
    </source>
</evidence>
<evidence type="ECO:0000256" key="4">
    <source>
        <dbReference type="ARBA" id="ARBA00037106"/>
    </source>
</evidence>
<evidence type="ECO:0000256" key="2">
    <source>
        <dbReference type="ARBA" id="ARBA00017940"/>
    </source>
</evidence>
<evidence type="ECO:0000256" key="1">
    <source>
        <dbReference type="ARBA" id="ARBA00008580"/>
    </source>
</evidence>
<sequence>MNISLTPQLESFVKQKVAAGMYNSVSEVMREALRLLEERDAIKEMKMEALRRDLQEGIDELDRGEGSALDMDDVKAKARAMREQKD</sequence>
<dbReference type="GO" id="GO:0006355">
    <property type="term" value="P:regulation of DNA-templated transcription"/>
    <property type="evidence" value="ECO:0007669"/>
    <property type="project" value="InterPro"/>
</dbReference>
<dbReference type="OrthoDB" id="9815501at2"/>
<dbReference type="InterPro" id="IPR022789">
    <property type="entry name" value="ParD"/>
</dbReference>
<dbReference type="SUPFAM" id="SSF47598">
    <property type="entry name" value="Ribbon-helix-helix"/>
    <property type="match status" value="1"/>
</dbReference>
<dbReference type="PANTHER" id="PTHR36582:SF2">
    <property type="entry name" value="ANTITOXIN PARD"/>
    <property type="match status" value="1"/>
</dbReference>
<reference evidence="5 6" key="1">
    <citation type="submission" date="2017-05" db="EMBL/GenBank/DDBJ databases">
        <title>Genomic insights into alkan degradation activity of Oleiphilus messinensis.</title>
        <authorList>
            <person name="Kozyavkin S.A."/>
            <person name="Slesarev A.I."/>
            <person name="Golyshin P.N."/>
            <person name="Korzhenkov A."/>
            <person name="Golyshina O.N."/>
            <person name="Toshchakov S.V."/>
        </authorList>
    </citation>
    <scope>NUCLEOTIDE SEQUENCE [LARGE SCALE GENOMIC DNA]</scope>
    <source>
        <strain evidence="5 6">ME102</strain>
    </source>
</reference>
<dbReference type="RefSeq" id="WP_087461948.1">
    <property type="nucleotide sequence ID" value="NZ_CP021425.1"/>
</dbReference>
<dbReference type="InterPro" id="IPR038296">
    <property type="entry name" value="ParD_sf"/>
</dbReference>
<comment type="similarity">
    <text evidence="1">Belongs to the ParD antitoxin family.</text>
</comment>